<gene>
    <name evidence="1" type="ORF">SAMN05421874_13928</name>
</gene>
<reference evidence="1 2" key="1">
    <citation type="submission" date="2016-10" db="EMBL/GenBank/DDBJ databases">
        <authorList>
            <person name="de Groot N.N."/>
        </authorList>
    </citation>
    <scope>NUCLEOTIDE SEQUENCE [LARGE SCALE GENOMIC DNA]</scope>
    <source>
        <strain evidence="1 2">CGMCC 4.5681</strain>
    </source>
</reference>
<keyword evidence="2" id="KW-1185">Reference proteome</keyword>
<sequence length="149" mass="17091">MVHLPHCGCEDHGIRGLEWMERVSLDCVELVLTESLYNTYEAECDLGMSGELLRDEVPLVDRMFRSLPFPAYPREPSPCVPGTRWYADDDLLICLSPYSNGGELPPGVERANAWWHRPGSVADINIRARTPKALENARKHLPRSWFDWR</sequence>
<dbReference type="AlphaFoldDB" id="A0A1G9QL22"/>
<dbReference type="Proteomes" id="UP000198683">
    <property type="component" value="Unassembled WGS sequence"/>
</dbReference>
<evidence type="ECO:0000313" key="2">
    <source>
        <dbReference type="Proteomes" id="UP000198683"/>
    </source>
</evidence>
<protein>
    <submittedName>
        <fullName evidence="1">Uncharacterized protein</fullName>
    </submittedName>
</protein>
<evidence type="ECO:0000313" key="1">
    <source>
        <dbReference type="EMBL" id="SDM11207.1"/>
    </source>
</evidence>
<name>A0A1G9QL22_9ACTN</name>
<proteinExistence type="predicted"/>
<accession>A0A1G9QL22</accession>
<organism evidence="1 2">
    <name type="scientific">Nonomuraea maritima</name>
    <dbReference type="NCBI Taxonomy" id="683260"/>
    <lineage>
        <taxon>Bacteria</taxon>
        <taxon>Bacillati</taxon>
        <taxon>Actinomycetota</taxon>
        <taxon>Actinomycetes</taxon>
        <taxon>Streptosporangiales</taxon>
        <taxon>Streptosporangiaceae</taxon>
        <taxon>Nonomuraea</taxon>
    </lineage>
</organism>
<dbReference type="EMBL" id="FNFB01000039">
    <property type="protein sequence ID" value="SDM11207.1"/>
    <property type="molecule type" value="Genomic_DNA"/>
</dbReference>